<protein>
    <submittedName>
        <fullName evidence="8">Response regulator transcription factor</fullName>
    </submittedName>
</protein>
<reference evidence="9" key="1">
    <citation type="journal article" date="2019" name="Int. J. Syst. Evol. Microbiol.">
        <title>The Global Catalogue of Microorganisms (GCM) 10K type strain sequencing project: providing services to taxonomists for standard genome sequencing and annotation.</title>
        <authorList>
            <consortium name="The Broad Institute Genomics Platform"/>
            <consortium name="The Broad Institute Genome Sequencing Center for Infectious Disease"/>
            <person name="Wu L."/>
            <person name="Ma J."/>
        </authorList>
    </citation>
    <scope>NUCLEOTIDE SEQUENCE [LARGE SCALE GENOMIC DNA]</scope>
    <source>
        <strain evidence="9">KCTC 42739</strain>
    </source>
</reference>
<organism evidence="8 9">
    <name type="scientific">Sphingomonas hylomeconis</name>
    <dbReference type="NCBI Taxonomy" id="1395958"/>
    <lineage>
        <taxon>Bacteria</taxon>
        <taxon>Pseudomonadati</taxon>
        <taxon>Pseudomonadota</taxon>
        <taxon>Alphaproteobacteria</taxon>
        <taxon>Sphingomonadales</taxon>
        <taxon>Sphingomonadaceae</taxon>
        <taxon>Sphingomonas</taxon>
    </lineage>
</organism>
<evidence type="ECO:0000256" key="5">
    <source>
        <dbReference type="ARBA" id="ARBA00023163"/>
    </source>
</evidence>
<dbReference type="InterPro" id="IPR039420">
    <property type="entry name" value="WalR-like"/>
</dbReference>
<dbReference type="InterPro" id="IPR001789">
    <property type="entry name" value="Sig_transdc_resp-reg_receiver"/>
</dbReference>
<evidence type="ECO:0000256" key="4">
    <source>
        <dbReference type="ARBA" id="ARBA00023125"/>
    </source>
</evidence>
<dbReference type="InterPro" id="IPR011006">
    <property type="entry name" value="CheY-like_superfamily"/>
</dbReference>
<dbReference type="Gene3D" id="3.40.50.2300">
    <property type="match status" value="1"/>
</dbReference>
<sequence>MELFGSKEMRCGATILAVDGNRTNLGVIGRRLAHFGYVTALSDTGSDALGLIAGRGFDLVLLDMDLPGMTGLRVLQEIRGAPATADLPVIMLTARSDPAAAVQALAGGADDHVAKPFDFDVLAARIERVLARHRRLTALQRANQTLDARIATRAVELGEMRSELAETRADRLRLIASIQALNDRMELLGSA</sequence>
<evidence type="ECO:0000313" key="8">
    <source>
        <dbReference type="EMBL" id="MFC3578872.1"/>
    </source>
</evidence>
<evidence type="ECO:0000256" key="1">
    <source>
        <dbReference type="ARBA" id="ARBA00022553"/>
    </source>
</evidence>
<feature type="modified residue" description="4-aspartylphosphate" evidence="6">
    <location>
        <position position="63"/>
    </location>
</feature>
<evidence type="ECO:0000313" key="9">
    <source>
        <dbReference type="Proteomes" id="UP001595713"/>
    </source>
</evidence>
<gene>
    <name evidence="8" type="ORF">ACFONA_01740</name>
</gene>
<evidence type="ECO:0000256" key="3">
    <source>
        <dbReference type="ARBA" id="ARBA00023015"/>
    </source>
</evidence>
<keyword evidence="4" id="KW-0238">DNA-binding</keyword>
<dbReference type="PANTHER" id="PTHR48111">
    <property type="entry name" value="REGULATOR OF RPOS"/>
    <property type="match status" value="1"/>
</dbReference>
<dbReference type="SUPFAM" id="SSF52172">
    <property type="entry name" value="CheY-like"/>
    <property type="match status" value="1"/>
</dbReference>
<name>A0ABV7SRK3_9SPHN</name>
<keyword evidence="3" id="KW-0805">Transcription regulation</keyword>
<dbReference type="RefSeq" id="WP_261293727.1">
    <property type="nucleotide sequence ID" value="NZ_JANQBK010000004.1"/>
</dbReference>
<evidence type="ECO:0000256" key="2">
    <source>
        <dbReference type="ARBA" id="ARBA00023012"/>
    </source>
</evidence>
<keyword evidence="9" id="KW-1185">Reference proteome</keyword>
<keyword evidence="5" id="KW-0804">Transcription</keyword>
<dbReference type="Proteomes" id="UP001595713">
    <property type="component" value="Unassembled WGS sequence"/>
</dbReference>
<keyword evidence="2" id="KW-0902">Two-component regulatory system</keyword>
<comment type="caution">
    <text evidence="8">The sequence shown here is derived from an EMBL/GenBank/DDBJ whole genome shotgun (WGS) entry which is preliminary data.</text>
</comment>
<dbReference type="EMBL" id="JBHRXP010000001">
    <property type="protein sequence ID" value="MFC3578872.1"/>
    <property type="molecule type" value="Genomic_DNA"/>
</dbReference>
<dbReference type="Pfam" id="PF00072">
    <property type="entry name" value="Response_reg"/>
    <property type="match status" value="1"/>
</dbReference>
<proteinExistence type="predicted"/>
<evidence type="ECO:0000259" key="7">
    <source>
        <dbReference type="PROSITE" id="PS50110"/>
    </source>
</evidence>
<feature type="domain" description="Response regulatory" evidence="7">
    <location>
        <begin position="14"/>
        <end position="130"/>
    </location>
</feature>
<dbReference type="SMART" id="SM00448">
    <property type="entry name" value="REC"/>
    <property type="match status" value="1"/>
</dbReference>
<keyword evidence="1 6" id="KW-0597">Phosphoprotein</keyword>
<dbReference type="PANTHER" id="PTHR48111:SF1">
    <property type="entry name" value="TWO-COMPONENT RESPONSE REGULATOR ORR33"/>
    <property type="match status" value="1"/>
</dbReference>
<accession>A0ABV7SRK3</accession>
<evidence type="ECO:0000256" key="6">
    <source>
        <dbReference type="PROSITE-ProRule" id="PRU00169"/>
    </source>
</evidence>
<dbReference type="PROSITE" id="PS50110">
    <property type="entry name" value="RESPONSE_REGULATORY"/>
    <property type="match status" value="1"/>
</dbReference>